<dbReference type="InterPro" id="IPR050624">
    <property type="entry name" value="HTH-type_Tx_Regulator"/>
</dbReference>
<dbReference type="InterPro" id="IPR001647">
    <property type="entry name" value="HTH_TetR"/>
</dbReference>
<dbReference type="EMBL" id="CAEZWD010000014">
    <property type="protein sequence ID" value="CAB4643262.1"/>
    <property type="molecule type" value="Genomic_DNA"/>
</dbReference>
<dbReference type="InterPro" id="IPR023772">
    <property type="entry name" value="DNA-bd_HTH_TetR-type_CS"/>
</dbReference>
<dbReference type="PROSITE" id="PS50977">
    <property type="entry name" value="HTH_TETR_2"/>
    <property type="match status" value="1"/>
</dbReference>
<evidence type="ECO:0000256" key="1">
    <source>
        <dbReference type="ARBA" id="ARBA00023125"/>
    </source>
</evidence>
<dbReference type="PANTHER" id="PTHR43479">
    <property type="entry name" value="ACREF/ENVCD OPERON REPRESSOR-RELATED"/>
    <property type="match status" value="1"/>
</dbReference>
<evidence type="ECO:0000259" key="2">
    <source>
        <dbReference type="PROSITE" id="PS50977"/>
    </source>
</evidence>
<gene>
    <name evidence="3" type="ORF">UFOPK2171_00231</name>
</gene>
<dbReference type="PRINTS" id="PR00455">
    <property type="entry name" value="HTHTETR"/>
</dbReference>
<accession>A0A6J6K1P0</accession>
<evidence type="ECO:0000313" key="3">
    <source>
        <dbReference type="EMBL" id="CAB4643262.1"/>
    </source>
</evidence>
<dbReference type="PANTHER" id="PTHR43479:SF7">
    <property type="entry name" value="TETR-FAMILY TRANSCRIPTIONAL REGULATOR"/>
    <property type="match status" value="1"/>
</dbReference>
<keyword evidence="1" id="KW-0238">DNA-binding</keyword>
<sequence>MDPKSLYTWAMATKKQAEPLNRQSAYTARNRASLIKAAQDVLAEAGLDATIEQLATNAQVSPTTIYNYFENKEVLLSEALADAWQEFMLWAHGDDIPGSSFQGMIDVFRKLIRAKQTHPQFAKILKNTLADSSFVINAVRPLALATLQKAASKEEIAVDQFEERVYLWGYSLAGIMSGVYVTEELSPEKADVSLAISLQVLDFSKAKAQKLVSHPLVYPKPSKS</sequence>
<reference evidence="3" key="1">
    <citation type="submission" date="2020-05" db="EMBL/GenBank/DDBJ databases">
        <authorList>
            <person name="Chiriac C."/>
            <person name="Salcher M."/>
            <person name="Ghai R."/>
            <person name="Kavagutti S V."/>
        </authorList>
    </citation>
    <scope>NUCLEOTIDE SEQUENCE</scope>
</reference>
<dbReference type="GO" id="GO:0003677">
    <property type="term" value="F:DNA binding"/>
    <property type="evidence" value="ECO:0007669"/>
    <property type="project" value="UniProtKB-KW"/>
</dbReference>
<dbReference type="Gene3D" id="1.10.357.10">
    <property type="entry name" value="Tetracycline Repressor, domain 2"/>
    <property type="match status" value="1"/>
</dbReference>
<dbReference type="InterPro" id="IPR009057">
    <property type="entry name" value="Homeodomain-like_sf"/>
</dbReference>
<proteinExistence type="predicted"/>
<name>A0A6J6K1P0_9ZZZZ</name>
<dbReference type="PROSITE" id="PS01081">
    <property type="entry name" value="HTH_TETR_1"/>
    <property type="match status" value="1"/>
</dbReference>
<feature type="domain" description="HTH tetR-type" evidence="2">
    <location>
        <begin position="28"/>
        <end position="87"/>
    </location>
</feature>
<dbReference type="AlphaFoldDB" id="A0A6J6K1P0"/>
<dbReference type="SUPFAM" id="SSF46689">
    <property type="entry name" value="Homeodomain-like"/>
    <property type="match status" value="1"/>
</dbReference>
<protein>
    <submittedName>
        <fullName evidence="3">Unannotated protein</fullName>
    </submittedName>
</protein>
<dbReference type="Pfam" id="PF00440">
    <property type="entry name" value="TetR_N"/>
    <property type="match status" value="1"/>
</dbReference>
<organism evidence="3">
    <name type="scientific">freshwater metagenome</name>
    <dbReference type="NCBI Taxonomy" id="449393"/>
    <lineage>
        <taxon>unclassified sequences</taxon>
        <taxon>metagenomes</taxon>
        <taxon>ecological metagenomes</taxon>
    </lineage>
</organism>